<gene>
    <name evidence="3" type="ORF">SAMN05443549_101482</name>
</gene>
<accession>A0A1M5ETW8</accession>
<evidence type="ECO:0000313" key="4">
    <source>
        <dbReference type="Proteomes" id="UP000184516"/>
    </source>
</evidence>
<reference evidence="4" key="1">
    <citation type="submission" date="2016-11" db="EMBL/GenBank/DDBJ databases">
        <authorList>
            <person name="Varghese N."/>
            <person name="Submissions S."/>
        </authorList>
    </citation>
    <scope>NUCLEOTIDE SEQUENCE [LARGE SCALE GENOMIC DNA]</scope>
    <source>
        <strain evidence="4">DSM 19978</strain>
    </source>
</reference>
<protein>
    <recommendedName>
        <fullName evidence="2">SnoaL-like domain-containing protein</fullName>
    </recommendedName>
</protein>
<dbReference type="Gene3D" id="3.10.450.50">
    <property type="match status" value="1"/>
</dbReference>
<dbReference type="STRING" id="468056.SAMN05443549_101482"/>
<dbReference type="PANTHER" id="PTHR41252:SF1">
    <property type="entry name" value="BLR2505 PROTEIN"/>
    <property type="match status" value="1"/>
</dbReference>
<organism evidence="3 4">
    <name type="scientific">Flavobacterium fluvii</name>
    <dbReference type="NCBI Taxonomy" id="468056"/>
    <lineage>
        <taxon>Bacteria</taxon>
        <taxon>Pseudomonadati</taxon>
        <taxon>Bacteroidota</taxon>
        <taxon>Flavobacteriia</taxon>
        <taxon>Flavobacteriales</taxon>
        <taxon>Flavobacteriaceae</taxon>
        <taxon>Flavobacterium</taxon>
    </lineage>
</organism>
<dbReference type="SUPFAM" id="SSF54427">
    <property type="entry name" value="NTF2-like"/>
    <property type="match status" value="1"/>
</dbReference>
<dbReference type="Proteomes" id="UP000184516">
    <property type="component" value="Unassembled WGS sequence"/>
</dbReference>
<feature type="chain" id="PRO_5009909933" description="SnoaL-like domain-containing protein" evidence="1">
    <location>
        <begin position="26"/>
        <end position="159"/>
    </location>
</feature>
<dbReference type="EMBL" id="FQWB01000001">
    <property type="protein sequence ID" value="SHF82647.1"/>
    <property type="molecule type" value="Genomic_DNA"/>
</dbReference>
<dbReference type="InterPro" id="IPR037401">
    <property type="entry name" value="SnoaL-like"/>
</dbReference>
<evidence type="ECO:0000256" key="1">
    <source>
        <dbReference type="SAM" id="SignalP"/>
    </source>
</evidence>
<feature type="domain" description="SnoaL-like" evidence="2">
    <location>
        <begin position="36"/>
        <end position="143"/>
    </location>
</feature>
<dbReference type="InterPro" id="IPR032710">
    <property type="entry name" value="NTF2-like_dom_sf"/>
</dbReference>
<dbReference type="AlphaFoldDB" id="A0A1M5ETW8"/>
<keyword evidence="4" id="KW-1185">Reference proteome</keyword>
<proteinExistence type="predicted"/>
<dbReference type="PANTHER" id="PTHR41252">
    <property type="entry name" value="BLR2505 PROTEIN"/>
    <property type="match status" value="1"/>
</dbReference>
<dbReference type="RefSeq" id="WP_073367626.1">
    <property type="nucleotide sequence ID" value="NZ_FQWB01000001.1"/>
</dbReference>
<evidence type="ECO:0000259" key="2">
    <source>
        <dbReference type="Pfam" id="PF12680"/>
    </source>
</evidence>
<feature type="signal peptide" evidence="1">
    <location>
        <begin position="1"/>
        <end position="25"/>
    </location>
</feature>
<dbReference type="Pfam" id="PF12680">
    <property type="entry name" value="SnoaL_2"/>
    <property type="match status" value="1"/>
</dbReference>
<evidence type="ECO:0000313" key="3">
    <source>
        <dbReference type="EMBL" id="SHF82647.1"/>
    </source>
</evidence>
<sequence length="159" mass="17586">MKKAIKKTVGVILIVLSLTTMSANAQKNNSKETEVVNKMLQAFGTGNMDALKLTLSDATVWNYNGSTLIPYSGTYKGKDEVVKFIGNIVSNVEILDFKVNEIIGNGKTVVVLGSEKQKIKKNGKILEQNWVQVYTVENSLITKMEEFANTAYAEKLFSK</sequence>
<dbReference type="OrthoDB" id="7876517at2"/>
<keyword evidence="1" id="KW-0732">Signal</keyword>
<name>A0A1M5ETW8_9FLAO</name>